<dbReference type="EMBL" id="CM039432">
    <property type="protein sequence ID" value="KAI4334273.1"/>
    <property type="molecule type" value="Genomic_DNA"/>
</dbReference>
<accession>A0ACB9NCS4</accession>
<evidence type="ECO:0000313" key="2">
    <source>
        <dbReference type="Proteomes" id="UP000828941"/>
    </source>
</evidence>
<reference evidence="1 2" key="1">
    <citation type="journal article" date="2022" name="DNA Res.">
        <title>Chromosomal-level genome assembly of the orchid tree Bauhinia variegata (Leguminosae; Cercidoideae) supports the allotetraploid origin hypothesis of Bauhinia.</title>
        <authorList>
            <person name="Zhong Y."/>
            <person name="Chen Y."/>
            <person name="Zheng D."/>
            <person name="Pang J."/>
            <person name="Liu Y."/>
            <person name="Luo S."/>
            <person name="Meng S."/>
            <person name="Qian L."/>
            <person name="Wei D."/>
            <person name="Dai S."/>
            <person name="Zhou R."/>
        </authorList>
    </citation>
    <scope>NUCLEOTIDE SEQUENCE [LARGE SCALE GENOMIC DNA]</scope>
    <source>
        <strain evidence="1">BV-YZ2020</strain>
    </source>
</reference>
<gene>
    <name evidence="1" type="ORF">L6164_018983</name>
</gene>
<organism evidence="1 2">
    <name type="scientific">Bauhinia variegata</name>
    <name type="common">Purple orchid tree</name>
    <name type="synonym">Phanera variegata</name>
    <dbReference type="NCBI Taxonomy" id="167791"/>
    <lineage>
        <taxon>Eukaryota</taxon>
        <taxon>Viridiplantae</taxon>
        <taxon>Streptophyta</taxon>
        <taxon>Embryophyta</taxon>
        <taxon>Tracheophyta</taxon>
        <taxon>Spermatophyta</taxon>
        <taxon>Magnoliopsida</taxon>
        <taxon>eudicotyledons</taxon>
        <taxon>Gunneridae</taxon>
        <taxon>Pentapetalae</taxon>
        <taxon>rosids</taxon>
        <taxon>fabids</taxon>
        <taxon>Fabales</taxon>
        <taxon>Fabaceae</taxon>
        <taxon>Cercidoideae</taxon>
        <taxon>Cercideae</taxon>
        <taxon>Bauhiniinae</taxon>
        <taxon>Bauhinia</taxon>
    </lineage>
</organism>
<protein>
    <submittedName>
        <fullName evidence="1">Uncharacterized protein</fullName>
    </submittedName>
</protein>
<sequence>MAAAVLAGDIISGQAGGSSSWRSTSVRDMWNEVDVFRRSSQRVEDDEEELKWAAIDRLPTYNRMRKGILKKVTGSGRVVHDEVNVAMLGPQDKQLLMDSIFKVIEQDNERFLRRLRSRIDRVGIEIPKIEVRYQHLSIEGEAHAGTRALPTLVNTTLNTIEEILGKVGLSSSKKIVIKILKDVNGIVKPSRMVLLLGPPGAGKTTLLKALAGKLDNDLKVTGKITYCGHEFKEFIPQRTSAYISQHDLHYGEMTVRETFDFSARCLGVGTRYDLLAELSRRETQAGIKPDPEIDAFMKAISVSGQETSLITDYALKILGLDICADTMIGDEMRRDISGGQKKRVTTGEMLVGNAKAFFMDEISTG</sequence>
<dbReference type="Proteomes" id="UP000828941">
    <property type="component" value="Chromosome 7"/>
</dbReference>
<comment type="caution">
    <text evidence="1">The sequence shown here is derived from an EMBL/GenBank/DDBJ whole genome shotgun (WGS) entry which is preliminary data.</text>
</comment>
<name>A0ACB9NCS4_BAUVA</name>
<keyword evidence="2" id="KW-1185">Reference proteome</keyword>
<evidence type="ECO:0000313" key="1">
    <source>
        <dbReference type="EMBL" id="KAI4334273.1"/>
    </source>
</evidence>
<proteinExistence type="predicted"/>